<evidence type="ECO:0000256" key="1">
    <source>
        <dbReference type="ARBA" id="ARBA00010688"/>
    </source>
</evidence>
<dbReference type="PANTHER" id="PTHR43085:SF15">
    <property type="entry name" value="2-DEHYDRO-3-DEOXYGLUCONOKINASE"/>
    <property type="match status" value="1"/>
</dbReference>
<dbReference type="InterPro" id="IPR050306">
    <property type="entry name" value="PfkB_Carbo_kinase"/>
</dbReference>
<proteinExistence type="inferred from homology"/>
<dbReference type="GO" id="GO:0019698">
    <property type="term" value="P:D-galacturonate catabolic process"/>
    <property type="evidence" value="ECO:0007669"/>
    <property type="project" value="TreeGrafter"/>
</dbReference>
<evidence type="ECO:0000256" key="3">
    <source>
        <dbReference type="ARBA" id="ARBA00022777"/>
    </source>
</evidence>
<accession>K6YHM1</accession>
<dbReference type="Gene3D" id="3.40.1190.20">
    <property type="match status" value="1"/>
</dbReference>
<dbReference type="GO" id="GO:0042840">
    <property type="term" value="P:D-glucuronate catabolic process"/>
    <property type="evidence" value="ECO:0007669"/>
    <property type="project" value="TreeGrafter"/>
</dbReference>
<dbReference type="GO" id="GO:0006974">
    <property type="term" value="P:DNA damage response"/>
    <property type="evidence" value="ECO:0007669"/>
    <property type="project" value="TreeGrafter"/>
</dbReference>
<protein>
    <submittedName>
        <fullName evidence="5">2-dehydro-3-deoxygluconokinase</fullName>
        <ecNumber evidence="5">2.7.1.45</ecNumber>
    </submittedName>
</protein>
<dbReference type="InterPro" id="IPR011611">
    <property type="entry name" value="PfkB_dom"/>
</dbReference>
<name>K6YHM1_9ALTE</name>
<dbReference type="AlphaFoldDB" id="K6YHM1"/>
<dbReference type="PANTHER" id="PTHR43085">
    <property type="entry name" value="HEXOKINASE FAMILY MEMBER"/>
    <property type="match status" value="1"/>
</dbReference>
<dbReference type="InterPro" id="IPR029056">
    <property type="entry name" value="Ribokinase-like"/>
</dbReference>
<dbReference type="SUPFAM" id="SSF53613">
    <property type="entry name" value="Ribokinase-like"/>
    <property type="match status" value="1"/>
</dbReference>
<dbReference type="EMBL" id="BAEN01000065">
    <property type="protein sequence ID" value="GAC16123.1"/>
    <property type="molecule type" value="Genomic_DNA"/>
</dbReference>
<dbReference type="GO" id="GO:0008673">
    <property type="term" value="F:2-dehydro-3-deoxygluconokinase activity"/>
    <property type="evidence" value="ECO:0007669"/>
    <property type="project" value="UniProtKB-EC"/>
</dbReference>
<evidence type="ECO:0000313" key="6">
    <source>
        <dbReference type="Proteomes" id="UP000006334"/>
    </source>
</evidence>
<dbReference type="EC" id="2.7.1.45" evidence="5"/>
<dbReference type="Pfam" id="PF00294">
    <property type="entry name" value="PfkB"/>
    <property type="match status" value="1"/>
</dbReference>
<organism evidence="5 6">
    <name type="scientific">Aliiglaciecola lipolytica E3</name>
    <dbReference type="NCBI Taxonomy" id="1127673"/>
    <lineage>
        <taxon>Bacteria</taxon>
        <taxon>Pseudomonadati</taxon>
        <taxon>Pseudomonadota</taxon>
        <taxon>Gammaproteobacteria</taxon>
        <taxon>Alteromonadales</taxon>
        <taxon>Alteromonadaceae</taxon>
        <taxon>Aliiglaciecola</taxon>
    </lineage>
</organism>
<dbReference type="Proteomes" id="UP000006334">
    <property type="component" value="Unassembled WGS sequence"/>
</dbReference>
<keyword evidence="3 5" id="KW-0418">Kinase</keyword>
<dbReference type="STRING" id="1127673.GLIP_3510"/>
<dbReference type="eggNOG" id="COG0524">
    <property type="taxonomic scope" value="Bacteria"/>
</dbReference>
<gene>
    <name evidence="5" type="primary">kdgK</name>
    <name evidence="5" type="ORF">GLIP_3510</name>
</gene>
<comment type="similarity">
    <text evidence="1">Belongs to the carbohydrate kinase PfkB family.</text>
</comment>
<evidence type="ECO:0000256" key="2">
    <source>
        <dbReference type="ARBA" id="ARBA00022679"/>
    </source>
</evidence>
<keyword evidence="6" id="KW-1185">Reference proteome</keyword>
<dbReference type="GO" id="GO:0005829">
    <property type="term" value="C:cytosol"/>
    <property type="evidence" value="ECO:0007669"/>
    <property type="project" value="TreeGrafter"/>
</dbReference>
<evidence type="ECO:0000259" key="4">
    <source>
        <dbReference type="Pfam" id="PF00294"/>
    </source>
</evidence>
<evidence type="ECO:0000313" key="5">
    <source>
        <dbReference type="EMBL" id="GAC16123.1"/>
    </source>
</evidence>
<dbReference type="CDD" id="cd01166">
    <property type="entry name" value="KdgK"/>
    <property type="match status" value="1"/>
</dbReference>
<feature type="domain" description="Carbohydrate kinase PfkB" evidence="4">
    <location>
        <begin position="12"/>
        <end position="287"/>
    </location>
</feature>
<reference evidence="5 6" key="1">
    <citation type="journal article" date="2017" name="Antonie Van Leeuwenhoek">
        <title>Rhizobium rhizosphaerae sp. nov., a novel species isolated from rice rhizosphere.</title>
        <authorList>
            <person name="Zhao J.J."/>
            <person name="Zhang J."/>
            <person name="Zhang R.J."/>
            <person name="Zhang C.W."/>
            <person name="Yin H.Q."/>
            <person name="Zhang X.X."/>
        </authorList>
    </citation>
    <scope>NUCLEOTIDE SEQUENCE [LARGE SCALE GENOMIC DNA]</scope>
    <source>
        <strain evidence="5 6">E3</strain>
    </source>
</reference>
<keyword evidence="2 5" id="KW-0808">Transferase</keyword>
<comment type="caution">
    <text evidence="5">The sequence shown here is derived from an EMBL/GenBank/DDBJ whole genome shotgun (WGS) entry which is preliminary data.</text>
</comment>
<sequence>MMELTQHGTDMFRKGFAGDIFNSSVYMKRSFPELDVNFMSCIGRDVVSEQLLDILAQEELGSRFIEYDEKRIMGTYMVQTDEQGERSFLYWRNDSAASQLMHNLSANVEEKLREAQLIFFSGITLAILNDHDRAQLLHMLRRLRNQGVNIAFDPNYRPILWESEKIAINAIGQGFQVANILLPGIADFQLFELSQPDQIVKFLRSCGFDELVIKHGAKSILGYSKDWQCEVDVLRNSHVLDTTAAGDAFAGVYLGARIAGLDIKSAIERAAIIGKEVTNHPGAIVPKDKFAQFLKDSLID</sequence>